<accession>A0AC60W635</accession>
<comment type="caution">
    <text evidence="1">The sequence shown here is derived from an EMBL/GenBank/DDBJ whole genome shotgun (WGS) entry which is preliminary data.</text>
</comment>
<gene>
    <name evidence="1" type="ORF">H2B01_01630</name>
</gene>
<sequence length="496" mass="57826">MRLILSENFSYPSIEFEPKIEVKIPIPRKTSYGITYSGHMFGNSQQEMVTAWGFFLSTVYHLAAHVAVTDYSVYQNWSKNKTPRTVWKVIDFIEDNAVERYLNSTNPDVWGNISQISRKYMKFHENPKKESQFALKIGSKMLDSVKEEMSHETLQMFDRIHQKNILNWANQLYKNSKILQNEIPSYYEQHGSSQSLLLQKNKIEFFPSGKFQNTIKKLNFLYVEEKERLENILHKLRKDVLGLNFDDITLPNEDIYEYFQLKEKNKKIIKKIREQIRSVYNNSEDPQTNFYGEIDMELAIQAIASNSERYAEVFNKTEEQRIEETWAILVDNSASLKLRFEEVKDFMLCLAEASDELTGPSGSWGLYSYDQKFSILKDHNGKYNQDVRARIGGLKSGGLSFTPDALLLAGRMLMKNPADLKHLFIFTDDFPTGLWNHDKKLYLAIKEVERMGIEVIGIGLSSNIQKYFTDSAYGVDIRDLVNKFVRIYRMKSSKFV</sequence>
<name>A0AC60W635_9ARCH</name>
<dbReference type="Proteomes" id="UP000591542">
    <property type="component" value="Unassembled WGS sequence"/>
</dbReference>
<reference evidence="1 2" key="1">
    <citation type="journal article" date="2020" name="Appl. Environ. Microbiol.">
        <title>Genomic Characteristics of a Novel Species of Ammonia-Oxidizing Archaea from the Jiulong River Estuary.</title>
        <authorList>
            <person name="Zou D."/>
            <person name="Wan R."/>
            <person name="Han L."/>
            <person name="Xu M.N."/>
            <person name="Liu Y."/>
            <person name="Liu H."/>
            <person name="Kao S.J."/>
            <person name="Li M."/>
        </authorList>
    </citation>
    <scope>NUCLEOTIDE SEQUENCE [LARGE SCALE GENOMIC DNA]</scope>
    <source>
        <strain evidence="1">S2bin1</strain>
    </source>
</reference>
<protein>
    <submittedName>
        <fullName evidence="1">VWA domain-containing protein</fullName>
    </submittedName>
</protein>
<evidence type="ECO:0000313" key="1">
    <source>
        <dbReference type="EMBL" id="MBA4462872.1"/>
    </source>
</evidence>
<dbReference type="EMBL" id="JACEMX010000041">
    <property type="protein sequence ID" value="MBA4462872.1"/>
    <property type="molecule type" value="Genomic_DNA"/>
</dbReference>
<organism evidence="1 2">
    <name type="scientific">Candidatus Nitrosomaritimum aestuariumsis</name>
    <dbReference type="NCBI Taxonomy" id="3342354"/>
    <lineage>
        <taxon>Archaea</taxon>
        <taxon>Nitrososphaerota</taxon>
        <taxon>Nitrososphaeria</taxon>
        <taxon>Nitrosopumilales</taxon>
        <taxon>Nitrosopumilaceae</taxon>
        <taxon>Candidatus Nitrosomaritimum</taxon>
    </lineage>
</organism>
<proteinExistence type="predicted"/>
<evidence type="ECO:0000313" key="2">
    <source>
        <dbReference type="Proteomes" id="UP000591542"/>
    </source>
</evidence>